<evidence type="ECO:0000256" key="2">
    <source>
        <dbReference type="PROSITE-ProRule" id="PRU00504"/>
    </source>
</evidence>
<reference evidence="4 5" key="1">
    <citation type="journal article" date="2023" name="BMC Biol.">
        <title>The compact genome of the sponge Oopsacas minuta (Hexactinellida) is lacking key metazoan core genes.</title>
        <authorList>
            <person name="Santini S."/>
            <person name="Schenkelaars Q."/>
            <person name="Jourda C."/>
            <person name="Duchesne M."/>
            <person name="Belahbib H."/>
            <person name="Rocher C."/>
            <person name="Selva M."/>
            <person name="Riesgo A."/>
            <person name="Vervoort M."/>
            <person name="Leys S.P."/>
            <person name="Kodjabachian L."/>
            <person name="Le Bivic A."/>
            <person name="Borchiellini C."/>
            <person name="Claverie J.M."/>
            <person name="Renard E."/>
        </authorList>
    </citation>
    <scope>NUCLEOTIDE SEQUENCE [LARGE SCALE GENOMIC DNA]</scope>
    <source>
        <strain evidence="4">SPO-2</strain>
    </source>
</reference>
<dbReference type="PROSITE" id="PS51125">
    <property type="entry name" value="NHL"/>
    <property type="match status" value="1"/>
</dbReference>
<dbReference type="InterPro" id="IPR050952">
    <property type="entry name" value="TRIM-NHL_E3_ligases"/>
</dbReference>
<feature type="coiled-coil region" evidence="3">
    <location>
        <begin position="25"/>
        <end position="60"/>
    </location>
</feature>
<dbReference type="GO" id="GO:0000209">
    <property type="term" value="P:protein polyubiquitination"/>
    <property type="evidence" value="ECO:0007669"/>
    <property type="project" value="TreeGrafter"/>
</dbReference>
<dbReference type="PANTHER" id="PTHR24104">
    <property type="entry name" value="E3 UBIQUITIN-PROTEIN LIGASE NHLRC1-RELATED"/>
    <property type="match status" value="1"/>
</dbReference>
<evidence type="ECO:0000313" key="4">
    <source>
        <dbReference type="EMBL" id="KAI6660113.1"/>
    </source>
</evidence>
<dbReference type="AlphaFoldDB" id="A0AAV7KGU1"/>
<dbReference type="EMBL" id="JAKMXF010000042">
    <property type="protein sequence ID" value="KAI6660113.1"/>
    <property type="molecule type" value="Genomic_DNA"/>
</dbReference>
<organism evidence="4 5">
    <name type="scientific">Oopsacas minuta</name>
    <dbReference type="NCBI Taxonomy" id="111878"/>
    <lineage>
        <taxon>Eukaryota</taxon>
        <taxon>Metazoa</taxon>
        <taxon>Porifera</taxon>
        <taxon>Hexactinellida</taxon>
        <taxon>Hexasterophora</taxon>
        <taxon>Lyssacinosida</taxon>
        <taxon>Leucopsacidae</taxon>
        <taxon>Oopsacas</taxon>
    </lineage>
</organism>
<evidence type="ECO:0000313" key="5">
    <source>
        <dbReference type="Proteomes" id="UP001165289"/>
    </source>
</evidence>
<protein>
    <submittedName>
        <fullName evidence="4">RING finger protein nhl-1</fullName>
    </submittedName>
</protein>
<dbReference type="GO" id="GO:0061630">
    <property type="term" value="F:ubiquitin protein ligase activity"/>
    <property type="evidence" value="ECO:0007669"/>
    <property type="project" value="TreeGrafter"/>
</dbReference>
<comment type="caution">
    <text evidence="4">The sequence shown here is derived from an EMBL/GenBank/DDBJ whole genome shotgun (WGS) entry which is preliminary data.</text>
</comment>
<dbReference type="GO" id="GO:0043161">
    <property type="term" value="P:proteasome-mediated ubiquitin-dependent protein catabolic process"/>
    <property type="evidence" value="ECO:0007669"/>
    <property type="project" value="TreeGrafter"/>
</dbReference>
<feature type="coiled-coil region" evidence="3">
    <location>
        <begin position="94"/>
        <end position="121"/>
    </location>
</feature>
<keyword evidence="5" id="KW-1185">Reference proteome</keyword>
<sequence>MATSVTTTGSNYEEKPFLLQLAVAKSELNEKIMAAEESVAERLKERVLQLQSEFKRIEDEYNSKEVTDEIAKLEAEKGEIRFKDCEKGFMRSELERINLRINELETMMEKSRAKFRRVEFEWDELPLENILCKVGSIRVSAVPNYKQLSYPVMFAGTHSYNSPNSQEFRCPRSLAINPETNNIYICGTANNRVQVYNESLEFIRDISDKMKGPAYICMQLNKLKSLISDVRHPKDVRLTSQEVVVLMEGEKCIRFYNYSHQLIRDIITYGEDNQVGLLSHFCIYSDSNILITDHSDSCHFVLIFSSSEKLIHKIGECGEDRGQLNSQKINCYDRNEYRDYFYESLEFITGRKKDVIIRDVKWYFILNFFRMSSFYQI</sequence>
<keyword evidence="1" id="KW-0677">Repeat</keyword>
<name>A0AAV7KGU1_9METZ</name>
<dbReference type="Gene3D" id="2.120.10.30">
    <property type="entry name" value="TolB, C-terminal domain"/>
    <property type="match status" value="1"/>
</dbReference>
<evidence type="ECO:0000256" key="1">
    <source>
        <dbReference type="ARBA" id="ARBA00022737"/>
    </source>
</evidence>
<dbReference type="GO" id="GO:0008270">
    <property type="term" value="F:zinc ion binding"/>
    <property type="evidence" value="ECO:0007669"/>
    <property type="project" value="UniProtKB-KW"/>
</dbReference>
<accession>A0AAV7KGU1</accession>
<gene>
    <name evidence="4" type="ORF">LOD99_10557</name>
</gene>
<proteinExistence type="predicted"/>
<evidence type="ECO:0000256" key="3">
    <source>
        <dbReference type="SAM" id="Coils"/>
    </source>
</evidence>
<dbReference type="InterPro" id="IPR011042">
    <property type="entry name" value="6-blade_b-propeller_TolB-like"/>
</dbReference>
<dbReference type="SUPFAM" id="SSF63829">
    <property type="entry name" value="Calcium-dependent phosphotriesterase"/>
    <property type="match status" value="1"/>
</dbReference>
<dbReference type="PANTHER" id="PTHR24104:SF25">
    <property type="entry name" value="PROTEIN LIN-41"/>
    <property type="match status" value="1"/>
</dbReference>
<dbReference type="Proteomes" id="UP001165289">
    <property type="component" value="Unassembled WGS sequence"/>
</dbReference>
<feature type="repeat" description="NHL" evidence="2">
    <location>
        <begin position="167"/>
        <end position="199"/>
    </location>
</feature>
<keyword evidence="3" id="KW-0175">Coiled coil</keyword>
<dbReference type="InterPro" id="IPR001258">
    <property type="entry name" value="NHL_repeat"/>
</dbReference>